<evidence type="ECO:0000256" key="2">
    <source>
        <dbReference type="ARBA" id="ARBA00022475"/>
    </source>
</evidence>
<organism evidence="8 9">
    <name type="scientific">Amycolatopsis mongoliensis</name>
    <dbReference type="NCBI Taxonomy" id="715475"/>
    <lineage>
        <taxon>Bacteria</taxon>
        <taxon>Bacillati</taxon>
        <taxon>Actinomycetota</taxon>
        <taxon>Actinomycetes</taxon>
        <taxon>Pseudonocardiales</taxon>
        <taxon>Pseudonocardiaceae</taxon>
        <taxon>Amycolatopsis</taxon>
    </lineage>
</organism>
<keyword evidence="4" id="KW-0472">Membrane</keyword>
<reference evidence="8 9" key="1">
    <citation type="submission" date="2023-06" db="EMBL/GenBank/DDBJ databases">
        <authorList>
            <person name="Oyuntsetseg B."/>
            <person name="Kim S.B."/>
        </authorList>
    </citation>
    <scope>NUCLEOTIDE SEQUENCE [LARGE SCALE GENOMIC DNA]</scope>
    <source>
        <strain evidence="8 9">4-36</strain>
    </source>
</reference>
<protein>
    <submittedName>
        <fullName evidence="8">LppA family lipoprotein</fullName>
    </submittedName>
</protein>
<dbReference type="InterPro" id="IPR032018">
    <property type="entry name" value="LppA/LppB/LprP"/>
</dbReference>
<keyword evidence="6 8" id="KW-0449">Lipoprotein</keyword>
<sequence length="198" mass="21385">MPTRTSLAALVAAGLLLAAACDDGGQYLGAPTSENTMTNQDQYAELMRRPSIEEMISRYETLREQLRSDLTQQLGVVSWAKQDGSPSRTECVREYPQVRPGDAEKRHLDTWFSPTAIAPADWEKAKSIVSQAAGAQGFTKTKLVIDRSDDLQLDLADSFGAELSFGSTKNTIIALTTGCHMAAEVKKQAGSSSAPTTK</sequence>
<comment type="subcellular location">
    <subcellularLocation>
        <location evidence="1">Cell membrane</location>
        <topology evidence="1">Lipid-anchor</topology>
    </subcellularLocation>
</comment>
<dbReference type="RefSeq" id="WP_285995130.1">
    <property type="nucleotide sequence ID" value="NZ_CP127295.1"/>
</dbReference>
<dbReference type="Pfam" id="PF16708">
    <property type="entry name" value="LppA"/>
    <property type="match status" value="1"/>
</dbReference>
<evidence type="ECO:0000256" key="5">
    <source>
        <dbReference type="ARBA" id="ARBA00023139"/>
    </source>
</evidence>
<feature type="signal peptide" evidence="7">
    <location>
        <begin position="1"/>
        <end position="20"/>
    </location>
</feature>
<dbReference type="Proteomes" id="UP001239397">
    <property type="component" value="Chromosome"/>
</dbReference>
<gene>
    <name evidence="8" type="ORF">QRX60_31860</name>
</gene>
<evidence type="ECO:0000256" key="3">
    <source>
        <dbReference type="ARBA" id="ARBA00022729"/>
    </source>
</evidence>
<keyword evidence="9" id="KW-1185">Reference proteome</keyword>
<feature type="chain" id="PRO_5040894125" evidence="7">
    <location>
        <begin position="21"/>
        <end position="198"/>
    </location>
</feature>
<evidence type="ECO:0000256" key="1">
    <source>
        <dbReference type="ARBA" id="ARBA00004193"/>
    </source>
</evidence>
<dbReference type="Gene3D" id="3.30.2030.20">
    <property type="match status" value="1"/>
</dbReference>
<evidence type="ECO:0000256" key="7">
    <source>
        <dbReference type="SAM" id="SignalP"/>
    </source>
</evidence>
<evidence type="ECO:0000313" key="9">
    <source>
        <dbReference type="Proteomes" id="UP001239397"/>
    </source>
</evidence>
<keyword evidence="2" id="KW-1003">Cell membrane</keyword>
<dbReference type="PROSITE" id="PS51257">
    <property type="entry name" value="PROKAR_LIPOPROTEIN"/>
    <property type="match status" value="1"/>
</dbReference>
<accession>A0A9Y2JJX6</accession>
<name>A0A9Y2JJX6_9PSEU</name>
<dbReference type="EMBL" id="CP127295">
    <property type="protein sequence ID" value="WIX98646.1"/>
    <property type="molecule type" value="Genomic_DNA"/>
</dbReference>
<keyword evidence="3 7" id="KW-0732">Signal</keyword>
<evidence type="ECO:0000256" key="4">
    <source>
        <dbReference type="ARBA" id="ARBA00023136"/>
    </source>
</evidence>
<evidence type="ECO:0000313" key="8">
    <source>
        <dbReference type="EMBL" id="WIX98646.1"/>
    </source>
</evidence>
<dbReference type="KEGG" id="amog:QRX60_31860"/>
<keyword evidence="5" id="KW-0564">Palmitate</keyword>
<dbReference type="AlphaFoldDB" id="A0A9Y2JJX6"/>
<dbReference type="GO" id="GO:0005886">
    <property type="term" value="C:plasma membrane"/>
    <property type="evidence" value="ECO:0007669"/>
    <property type="project" value="UniProtKB-SubCell"/>
</dbReference>
<proteinExistence type="predicted"/>
<evidence type="ECO:0000256" key="6">
    <source>
        <dbReference type="ARBA" id="ARBA00023288"/>
    </source>
</evidence>